<dbReference type="EMBL" id="JAQNDK010000006">
    <property type="protein sequence ID" value="MDC0685369.1"/>
    <property type="molecule type" value="Genomic_DNA"/>
</dbReference>
<dbReference type="RefSeq" id="WP_272103610.1">
    <property type="nucleotide sequence ID" value="NZ_JAQNDK010000006.1"/>
</dbReference>
<reference evidence="3 4" key="1">
    <citation type="submission" date="2023-01" db="EMBL/GenBank/DDBJ databases">
        <title>Minimal conservation of predation-associated metabolite biosynthetic gene clusters underscores biosynthetic potential of Myxococcota including descriptions for ten novel species: Archangium lansinium sp. nov., Myxococcus landrumus sp. nov., Nannocystis bai.</title>
        <authorList>
            <person name="Ahearne A."/>
            <person name="Stevens C."/>
            <person name="Dowd S."/>
        </authorList>
    </citation>
    <scope>NUCLEOTIDE SEQUENCE [LARGE SCALE GENOMIC DNA]</scope>
    <source>
        <strain evidence="3 4">WIWO2</strain>
    </source>
</reference>
<protein>
    <submittedName>
        <fullName evidence="3">DUF1259 domain-containing protein</fullName>
    </submittedName>
</protein>
<feature type="signal peptide" evidence="2">
    <location>
        <begin position="1"/>
        <end position="21"/>
    </location>
</feature>
<evidence type="ECO:0000256" key="1">
    <source>
        <dbReference type="SAM" id="MobiDB-lite"/>
    </source>
</evidence>
<name>A0ABT5CG04_9BACT</name>
<gene>
    <name evidence="3" type="ORF">POL72_47120</name>
</gene>
<sequence>MRNIVDWLGLAALMALGCSNASPAPSAEPPAVARPAAPPAADSAAQAPVAAPATVDPAVVEASTGGKAEVTEGVVKVSFPRNDVKVEVDGWAMPPFMGLTSWAGFTPGHKPGVEAMVMGDLVMFEDEVNDAMSAAFDAGLEVTALHNHFFFDRPKVYFMHIGGEGKLDALGKGVRAALDAARAIRQKAPKPRERFEGPAIPAKSTIDPAKVEAALGVKVTAKDGMAKAVIGRPAAVADCGCKIGKAMGVNTWAAFAGTDDNAVVDGDFAVTEDELQPVLKALRAGKINIVAIHHHMIGEEPRILFFHYWGRGPVAELGKVVKGAIGLTKSQP</sequence>
<accession>A0ABT5CG04</accession>
<organism evidence="3 4">
    <name type="scientific">Sorangium atrum</name>
    <dbReference type="NCBI Taxonomy" id="2995308"/>
    <lineage>
        <taxon>Bacteria</taxon>
        <taxon>Pseudomonadati</taxon>
        <taxon>Myxococcota</taxon>
        <taxon>Polyangia</taxon>
        <taxon>Polyangiales</taxon>
        <taxon>Polyangiaceae</taxon>
        <taxon>Sorangium</taxon>
    </lineage>
</organism>
<keyword evidence="2" id="KW-0732">Signal</keyword>
<feature type="chain" id="PRO_5046468821" evidence="2">
    <location>
        <begin position="22"/>
        <end position="332"/>
    </location>
</feature>
<dbReference type="Pfam" id="PF07485">
    <property type="entry name" value="DUF1529"/>
    <property type="match status" value="2"/>
</dbReference>
<dbReference type="Proteomes" id="UP001217485">
    <property type="component" value="Unassembled WGS sequence"/>
</dbReference>
<evidence type="ECO:0000313" key="3">
    <source>
        <dbReference type="EMBL" id="MDC0685369.1"/>
    </source>
</evidence>
<feature type="region of interest" description="Disordered" evidence="1">
    <location>
        <begin position="24"/>
        <end position="48"/>
    </location>
</feature>
<dbReference type="InterPro" id="IPR011094">
    <property type="entry name" value="Uncharacterised_LppY/LpqO"/>
</dbReference>
<comment type="caution">
    <text evidence="3">The sequence shown here is derived from an EMBL/GenBank/DDBJ whole genome shotgun (WGS) entry which is preliminary data.</text>
</comment>
<evidence type="ECO:0000256" key="2">
    <source>
        <dbReference type="SAM" id="SignalP"/>
    </source>
</evidence>
<evidence type="ECO:0000313" key="4">
    <source>
        <dbReference type="Proteomes" id="UP001217485"/>
    </source>
</evidence>
<keyword evidence="4" id="KW-1185">Reference proteome</keyword>
<proteinExistence type="predicted"/>
<dbReference type="PROSITE" id="PS51257">
    <property type="entry name" value="PROKAR_LIPOPROTEIN"/>
    <property type="match status" value="1"/>
</dbReference>